<feature type="transmembrane region" description="Helical" evidence="1">
    <location>
        <begin position="100"/>
        <end position="120"/>
    </location>
</feature>
<keyword evidence="1" id="KW-0472">Membrane</keyword>
<feature type="transmembrane region" description="Helical" evidence="1">
    <location>
        <begin position="283"/>
        <end position="305"/>
    </location>
</feature>
<dbReference type="AlphaFoldDB" id="W6Y6H2"/>
<dbReference type="GeneID" id="19150702"/>
<dbReference type="HOGENOM" id="CLU_060593_1_0_1"/>
<evidence type="ECO:0000313" key="3">
    <source>
        <dbReference type="Proteomes" id="UP000053841"/>
    </source>
</evidence>
<name>W6Y6H2_COCC2</name>
<evidence type="ECO:0000313" key="2">
    <source>
        <dbReference type="EMBL" id="EUC30809.1"/>
    </source>
</evidence>
<keyword evidence="1" id="KW-0812">Transmembrane</keyword>
<feature type="transmembrane region" description="Helical" evidence="1">
    <location>
        <begin position="67"/>
        <end position="88"/>
    </location>
</feature>
<feature type="transmembrane region" description="Helical" evidence="1">
    <location>
        <begin position="140"/>
        <end position="162"/>
    </location>
</feature>
<sequence length="384" mass="41074">MSTQPAVALSLTVRNAAEDISEGNESSIVRASVVVACILYAFLLAFVQGYRAGRMAGQQSKSRVSDVLVFVQGFFCTILIIAAALVVVTGPGLHGYDECQTALIICVVGFGGTKVALYLFLLERVRIVRAPFINRWRDPLYVAGGFLVVSSFIAVTGSQFASRIVVFPGAGRECSIGFRPPTAYLIVALDVTANLALTGIFIWQLRPAVALQIPRTPSTANSAGGANDSNTEGIGLCIRSVRNTVWGSSLSNLQVMLVRNVVGAAIMLVSSITFNVLMASQDFARQGHVCLLLCLTDVAICMLVTQYLTMRSVEQEPASQRPPRPALEIWNSPVSPSNSALSSVPYLDLSNKHLKGHVCTTGQLSSLDSAIGKSTHPTRAQRLL</sequence>
<accession>W6Y6H2</accession>
<evidence type="ECO:0008006" key="4">
    <source>
        <dbReference type="Google" id="ProtNLM"/>
    </source>
</evidence>
<organism evidence="2 3">
    <name type="scientific">Cochliobolus carbonum (strain 26-R-13)</name>
    <name type="common">Maize leaf spot fungus</name>
    <name type="synonym">Bipolaris zeicola</name>
    <dbReference type="NCBI Taxonomy" id="930089"/>
    <lineage>
        <taxon>Eukaryota</taxon>
        <taxon>Fungi</taxon>
        <taxon>Dikarya</taxon>
        <taxon>Ascomycota</taxon>
        <taxon>Pezizomycotina</taxon>
        <taxon>Dothideomycetes</taxon>
        <taxon>Pleosporomycetidae</taxon>
        <taxon>Pleosporales</taxon>
        <taxon>Pleosporineae</taxon>
        <taxon>Pleosporaceae</taxon>
        <taxon>Bipolaris</taxon>
    </lineage>
</organism>
<dbReference type="Proteomes" id="UP000053841">
    <property type="component" value="Unassembled WGS sequence"/>
</dbReference>
<keyword evidence="1" id="KW-1133">Transmembrane helix</keyword>
<feature type="transmembrane region" description="Helical" evidence="1">
    <location>
        <begin position="182"/>
        <end position="205"/>
    </location>
</feature>
<proteinExistence type="predicted"/>
<gene>
    <name evidence="2" type="ORF">COCCADRAFT_7173</name>
</gene>
<protein>
    <recommendedName>
        <fullName evidence="4">G-protein coupled receptors family 3 profile domain-containing protein</fullName>
    </recommendedName>
</protein>
<keyword evidence="3" id="KW-1185">Reference proteome</keyword>
<reference evidence="2 3" key="1">
    <citation type="journal article" date="2013" name="PLoS Genet.">
        <title>Comparative genome structure, secondary metabolite, and effector coding capacity across Cochliobolus pathogens.</title>
        <authorList>
            <person name="Condon B.J."/>
            <person name="Leng Y."/>
            <person name="Wu D."/>
            <person name="Bushley K.E."/>
            <person name="Ohm R.A."/>
            <person name="Otillar R."/>
            <person name="Martin J."/>
            <person name="Schackwitz W."/>
            <person name="Grimwood J."/>
            <person name="MohdZainudin N."/>
            <person name="Xue C."/>
            <person name="Wang R."/>
            <person name="Manning V.A."/>
            <person name="Dhillon B."/>
            <person name="Tu Z.J."/>
            <person name="Steffenson B.J."/>
            <person name="Salamov A."/>
            <person name="Sun H."/>
            <person name="Lowry S."/>
            <person name="LaButti K."/>
            <person name="Han J."/>
            <person name="Copeland A."/>
            <person name="Lindquist E."/>
            <person name="Barry K."/>
            <person name="Schmutz J."/>
            <person name="Baker S.E."/>
            <person name="Ciuffetti L.M."/>
            <person name="Grigoriev I.V."/>
            <person name="Zhong S."/>
            <person name="Turgeon B.G."/>
        </authorList>
    </citation>
    <scope>NUCLEOTIDE SEQUENCE [LARGE SCALE GENOMIC DNA]</scope>
    <source>
        <strain evidence="2 3">26-R-13</strain>
    </source>
</reference>
<dbReference type="RefSeq" id="XP_007714860.1">
    <property type="nucleotide sequence ID" value="XM_007716670.1"/>
</dbReference>
<dbReference type="PANTHER" id="PTHR38848:SF3">
    <property type="entry name" value="G-PROTEIN COUPLED RECEPTORS FAMILY 3 PROFILE DOMAIN-CONTAINING PROTEIN"/>
    <property type="match status" value="1"/>
</dbReference>
<feature type="transmembrane region" description="Helical" evidence="1">
    <location>
        <begin position="27"/>
        <end position="47"/>
    </location>
</feature>
<feature type="transmembrane region" description="Helical" evidence="1">
    <location>
        <begin position="257"/>
        <end position="277"/>
    </location>
</feature>
<evidence type="ECO:0000256" key="1">
    <source>
        <dbReference type="SAM" id="Phobius"/>
    </source>
</evidence>
<dbReference type="KEGG" id="bze:COCCADRAFT_7173"/>
<dbReference type="PANTHER" id="PTHR38848">
    <property type="entry name" value="G-PROTEIN COUPLED RECEPTORS FAMILY 3 PROFILE DOMAIN-CONTAINING PROTEIN"/>
    <property type="match status" value="1"/>
</dbReference>
<dbReference type="OrthoDB" id="3210850at2759"/>
<dbReference type="EMBL" id="KI964686">
    <property type="protein sequence ID" value="EUC30809.1"/>
    <property type="molecule type" value="Genomic_DNA"/>
</dbReference>